<protein>
    <submittedName>
        <fullName evidence="2">Uncharacterized protein</fullName>
    </submittedName>
</protein>
<accession>A0A8S9MB73</accession>
<evidence type="ECO:0000256" key="1">
    <source>
        <dbReference type="SAM" id="MobiDB-lite"/>
    </source>
</evidence>
<dbReference type="EMBL" id="QGKY02000089">
    <property type="protein sequence ID" value="KAF2614446.1"/>
    <property type="molecule type" value="Genomic_DNA"/>
</dbReference>
<feature type="compositionally biased region" description="Basic and acidic residues" evidence="1">
    <location>
        <begin position="463"/>
        <end position="486"/>
    </location>
</feature>
<organism evidence="2">
    <name type="scientific">Brassica cretica</name>
    <name type="common">Mustard</name>
    <dbReference type="NCBI Taxonomy" id="69181"/>
    <lineage>
        <taxon>Eukaryota</taxon>
        <taxon>Viridiplantae</taxon>
        <taxon>Streptophyta</taxon>
        <taxon>Embryophyta</taxon>
        <taxon>Tracheophyta</taxon>
        <taxon>Spermatophyta</taxon>
        <taxon>Magnoliopsida</taxon>
        <taxon>eudicotyledons</taxon>
        <taxon>Gunneridae</taxon>
        <taxon>Pentapetalae</taxon>
        <taxon>rosids</taxon>
        <taxon>malvids</taxon>
        <taxon>Brassicales</taxon>
        <taxon>Brassicaceae</taxon>
        <taxon>Brassiceae</taxon>
        <taxon>Brassica</taxon>
    </lineage>
</organism>
<evidence type="ECO:0000313" key="2">
    <source>
        <dbReference type="EMBL" id="KAF2614446.1"/>
    </source>
</evidence>
<feature type="region of interest" description="Disordered" evidence="1">
    <location>
        <begin position="193"/>
        <end position="231"/>
    </location>
</feature>
<feature type="region of interest" description="Disordered" evidence="1">
    <location>
        <begin position="337"/>
        <end position="376"/>
    </location>
</feature>
<dbReference type="PANTHER" id="PTHR31099:SF44">
    <property type="entry name" value="DUF4283 DOMAIN-CONTAINING PROTEIN"/>
    <property type="match status" value="1"/>
</dbReference>
<dbReference type="PANTHER" id="PTHR31099">
    <property type="entry name" value="OS06G0165300 PROTEIN"/>
    <property type="match status" value="1"/>
</dbReference>
<comment type="caution">
    <text evidence="2">The sequence shown here is derived from an EMBL/GenBank/DDBJ whole genome shotgun (WGS) entry which is preliminary data.</text>
</comment>
<dbReference type="AlphaFoldDB" id="A0A8S9MB73"/>
<reference evidence="2" key="1">
    <citation type="submission" date="2019-12" db="EMBL/GenBank/DDBJ databases">
        <title>Genome sequencing and annotation of Brassica cretica.</title>
        <authorList>
            <person name="Studholme D.J."/>
            <person name="Sarris P.F."/>
        </authorList>
    </citation>
    <scope>NUCLEOTIDE SEQUENCE</scope>
    <source>
        <strain evidence="2">PFS-102/07</strain>
        <tissue evidence="2">Leaf</tissue>
    </source>
</reference>
<feature type="compositionally biased region" description="Basic and acidic residues" evidence="1">
    <location>
        <begin position="337"/>
        <end position="351"/>
    </location>
</feature>
<feature type="region of interest" description="Disordered" evidence="1">
    <location>
        <begin position="452"/>
        <end position="498"/>
    </location>
</feature>
<sequence>MVKQYNDKQPFTFFEVQKSRVVKWSFVVRCHLWFPILDVIVRVLDRFEVLISQLNPISLQHLIGVVILSYEHGMSLTTDHFEALFRLQLVSKPDNYRLTPRNHMSVIKGFISNFNSWKRFFFFVRISATSIEESCIPLFRTRPNDGPFINPLPQFPEDTIAMRDLLRNSPFFWTSLTPKRVRKALRIVRPDFEGGVETNSDSESDGPASFDVPAEEANARSSKGKDVDPGDIEFSMDDSILPGWDPDLGYGDGSGTSEVPIQDFDNFFAGLPASFNPPSSVDELGRSKVVAEGSRIINGGLNLLGSALEASHRESMVYRFKAEKAEKDLARMQNEISERDSKLARDHDVGEKYPACPSFRSTHKEPTQKSPNSLALEGGELSNYAMVAMDKYDKPSEAVRGGIKPPGISTNRQGRASKLVEARPVLPCPRGRTIYVISGGLEACSANHPAIQESTRDIGGSSERIESESPETDKKASLPKNERESWHPITMPSLSRFP</sequence>
<name>A0A8S9MB73_BRACR</name>
<proteinExistence type="predicted"/>
<gene>
    <name evidence="2" type="ORF">F2Q70_00012210</name>
</gene>